<dbReference type="RefSeq" id="WP_150904517.1">
    <property type="nucleotide sequence ID" value="NZ_VTWT01000007.1"/>
</dbReference>
<keyword evidence="5" id="KW-0378">Hydrolase</keyword>
<dbReference type="GO" id="GO:0005829">
    <property type="term" value="C:cytosol"/>
    <property type="evidence" value="ECO:0007669"/>
    <property type="project" value="TreeGrafter"/>
</dbReference>
<protein>
    <recommendedName>
        <fullName evidence="3">prolyl oligopeptidase</fullName>
        <ecNumber evidence="3">3.4.21.26</ecNumber>
    </recommendedName>
    <alternativeName>
        <fullName evidence="8">Proline-specific endopeptidase</fullName>
    </alternativeName>
</protein>
<evidence type="ECO:0000259" key="10">
    <source>
        <dbReference type="Pfam" id="PF02897"/>
    </source>
</evidence>
<dbReference type="InterPro" id="IPR051167">
    <property type="entry name" value="Prolyl_oligopep/macrocyclase"/>
</dbReference>
<dbReference type="GO" id="GO:0070012">
    <property type="term" value="F:oligopeptidase activity"/>
    <property type="evidence" value="ECO:0007669"/>
    <property type="project" value="TreeGrafter"/>
</dbReference>
<evidence type="ECO:0000313" key="12">
    <source>
        <dbReference type="Proteomes" id="UP000326570"/>
    </source>
</evidence>
<sequence>MKKTTLFLLAGATMLNACKSTETKSKIETKNGEVKVKSNGPLLSEAPTKEIAAPLTQRLDYPETKKVDQADDYFGTKVSDPYRWLEDQYSEETAQWVNAQNKVTFGYLEKIPFRNNIKERLTKLWNYQKLSAPFIKGGNLFYFKNDGLQNQAVLYKNSPVKGEPEVFLDPNKLSADGTTSLSGFAFSKNNKYMAYGTSGGGSDWNTWYVMDVATKKQLSDKLEWIKFSGAAWQGDGFYYSRYDAPKDKALSNKNEYHKIYFHKIGTPQSADKLIYEDKNKPLLNFSAQTTEDERFLLIYGSEGTSGGTLAYKDLKDPKGKINWLVTTYESEYNVIDNVGDKLLVHTNKNAPNYKLVLLDPKKPQEANWKTIVPESQNVLSSVTMVGGKIIATYLKDAASQVLVFDVNGKKQNELEFPTIGTVAGFAGDKDTKETFYTFTSFTYPTAVYRYDIANNKSELFWKPEVDVKSEEYETKQVFYTSKDGTKVPMFIVHKKGLKMDGQNPTYLYAYGGFNISLTPSFSAVNLLWLENGGVYAMPNLRGGGEYGEKWHKGGMTPNKQNVFDDFIAAGEYLKKEGYTSTEKLAISGRSNGGLLVGATMTQRPDLAKVAFPGVGVLDMLRFHKFTIGWAWVPEYGSSDDKAQFENLYKFSPLHNIKEGTAYPATMVTTADHDDRVVPSHSFKFISELQEKGGGTNPYLIRVDVKAGHGAGKPTSLQIQEWADIWSFAYYNMGVDPYGKAK</sequence>
<dbReference type="FunFam" id="2.130.10.120:FF:000001">
    <property type="entry name" value="Prolyl endopeptidase"/>
    <property type="match status" value="1"/>
</dbReference>
<dbReference type="InterPro" id="IPR023302">
    <property type="entry name" value="Pept_S9A_N"/>
</dbReference>
<feature type="domain" description="Peptidase S9A N-terminal" evidence="10">
    <location>
        <begin position="62"/>
        <end position="460"/>
    </location>
</feature>
<evidence type="ECO:0000256" key="6">
    <source>
        <dbReference type="ARBA" id="ARBA00022825"/>
    </source>
</evidence>
<evidence type="ECO:0000256" key="3">
    <source>
        <dbReference type="ARBA" id="ARBA00011897"/>
    </source>
</evidence>
<comment type="similarity">
    <text evidence="2">Belongs to the peptidase S9A family.</text>
</comment>
<dbReference type="EMBL" id="VTWT01000007">
    <property type="protein sequence ID" value="KAA9331908.1"/>
    <property type="molecule type" value="Genomic_DNA"/>
</dbReference>
<dbReference type="AlphaFoldDB" id="A0A5N1IQ73"/>
<dbReference type="PANTHER" id="PTHR42881">
    <property type="entry name" value="PROLYL ENDOPEPTIDASE"/>
    <property type="match status" value="1"/>
</dbReference>
<reference evidence="11 12" key="1">
    <citation type="submission" date="2019-09" db="EMBL/GenBank/DDBJ databases">
        <title>Genome sequence of Adhaeribacter sp. M2.</title>
        <authorList>
            <person name="Srinivasan S."/>
        </authorList>
    </citation>
    <scope>NUCLEOTIDE SEQUENCE [LARGE SCALE GENOMIC DNA]</scope>
    <source>
        <strain evidence="11 12">M2</strain>
    </source>
</reference>
<dbReference type="PRINTS" id="PR00862">
    <property type="entry name" value="PROLIGOPTASE"/>
</dbReference>
<dbReference type="EC" id="3.4.21.26" evidence="3"/>
<dbReference type="InterPro" id="IPR029058">
    <property type="entry name" value="AB_hydrolase_fold"/>
</dbReference>
<comment type="function">
    <text evidence="7">Cleaves peptide bonds on the C-terminal side of prolyl residues within peptides that are up to approximately 30 amino acids long. Has an absolute requirement for an X-Pro bond in the trans configuration immediately preceding the Pro-Y scissible bond.</text>
</comment>
<dbReference type="Gene3D" id="3.40.50.1820">
    <property type="entry name" value="alpha/beta hydrolase"/>
    <property type="match status" value="1"/>
</dbReference>
<dbReference type="GO" id="GO:0006508">
    <property type="term" value="P:proteolysis"/>
    <property type="evidence" value="ECO:0007669"/>
    <property type="project" value="UniProtKB-KW"/>
</dbReference>
<proteinExistence type="inferred from homology"/>
<dbReference type="InterPro" id="IPR001375">
    <property type="entry name" value="Peptidase_S9_cat"/>
</dbReference>
<evidence type="ECO:0000256" key="4">
    <source>
        <dbReference type="ARBA" id="ARBA00022670"/>
    </source>
</evidence>
<dbReference type="GO" id="GO:0004252">
    <property type="term" value="F:serine-type endopeptidase activity"/>
    <property type="evidence" value="ECO:0007669"/>
    <property type="project" value="UniProtKB-EC"/>
</dbReference>
<dbReference type="PANTHER" id="PTHR42881:SF2">
    <property type="entry name" value="PROLYL ENDOPEPTIDASE"/>
    <property type="match status" value="1"/>
</dbReference>
<dbReference type="Gene3D" id="2.130.10.120">
    <property type="entry name" value="Prolyl oligopeptidase, N-terminal domain"/>
    <property type="match status" value="1"/>
</dbReference>
<organism evidence="11 12">
    <name type="scientific">Adhaeribacter soli</name>
    <dbReference type="NCBI Taxonomy" id="2607655"/>
    <lineage>
        <taxon>Bacteria</taxon>
        <taxon>Pseudomonadati</taxon>
        <taxon>Bacteroidota</taxon>
        <taxon>Cytophagia</taxon>
        <taxon>Cytophagales</taxon>
        <taxon>Hymenobacteraceae</taxon>
        <taxon>Adhaeribacter</taxon>
    </lineage>
</organism>
<keyword evidence="12" id="KW-1185">Reference proteome</keyword>
<dbReference type="Pfam" id="PF00326">
    <property type="entry name" value="Peptidase_S9"/>
    <property type="match status" value="1"/>
</dbReference>
<keyword evidence="6" id="KW-0720">Serine protease</keyword>
<comment type="caution">
    <text evidence="11">The sequence shown here is derived from an EMBL/GenBank/DDBJ whole genome shotgun (WGS) entry which is preliminary data.</text>
</comment>
<dbReference type="PROSITE" id="PS00708">
    <property type="entry name" value="PRO_ENDOPEP_SER"/>
    <property type="match status" value="1"/>
</dbReference>
<dbReference type="Pfam" id="PF02897">
    <property type="entry name" value="Peptidase_S9_N"/>
    <property type="match status" value="1"/>
</dbReference>
<evidence type="ECO:0000256" key="7">
    <source>
        <dbReference type="ARBA" id="ARBA00060121"/>
    </source>
</evidence>
<dbReference type="InterPro" id="IPR002470">
    <property type="entry name" value="Peptidase_S9A"/>
</dbReference>
<dbReference type="InterPro" id="IPR002471">
    <property type="entry name" value="Pept_S9_AS"/>
</dbReference>
<evidence type="ECO:0000256" key="5">
    <source>
        <dbReference type="ARBA" id="ARBA00022801"/>
    </source>
</evidence>
<dbReference type="SUPFAM" id="SSF53474">
    <property type="entry name" value="alpha/beta-Hydrolases"/>
    <property type="match status" value="1"/>
</dbReference>
<evidence type="ECO:0000256" key="2">
    <source>
        <dbReference type="ARBA" id="ARBA00005228"/>
    </source>
</evidence>
<name>A0A5N1IQ73_9BACT</name>
<evidence type="ECO:0000259" key="9">
    <source>
        <dbReference type="Pfam" id="PF00326"/>
    </source>
</evidence>
<dbReference type="Proteomes" id="UP000326570">
    <property type="component" value="Unassembled WGS sequence"/>
</dbReference>
<keyword evidence="4" id="KW-0645">Protease</keyword>
<dbReference type="SUPFAM" id="SSF50993">
    <property type="entry name" value="Peptidase/esterase 'gauge' domain"/>
    <property type="match status" value="1"/>
</dbReference>
<feature type="domain" description="Peptidase S9 prolyl oligopeptidase catalytic" evidence="9">
    <location>
        <begin position="519"/>
        <end position="732"/>
    </location>
</feature>
<dbReference type="FunFam" id="3.40.50.1820:FF:000005">
    <property type="entry name" value="Prolyl endopeptidase"/>
    <property type="match status" value="1"/>
</dbReference>
<evidence type="ECO:0000256" key="8">
    <source>
        <dbReference type="ARBA" id="ARBA00081187"/>
    </source>
</evidence>
<comment type="catalytic activity">
    <reaction evidence="1">
        <text>Hydrolysis of Pro-|-Xaa &gt;&gt; Ala-|-Xaa in oligopeptides.</text>
        <dbReference type="EC" id="3.4.21.26"/>
    </reaction>
</comment>
<evidence type="ECO:0000256" key="1">
    <source>
        <dbReference type="ARBA" id="ARBA00001070"/>
    </source>
</evidence>
<evidence type="ECO:0000313" key="11">
    <source>
        <dbReference type="EMBL" id="KAA9331908.1"/>
    </source>
</evidence>
<gene>
    <name evidence="11" type="ORF">F0P94_14005</name>
</gene>
<accession>A0A5N1IQ73</accession>